<comment type="caution">
    <text evidence="1">The sequence shown here is derived from an EMBL/GenBank/DDBJ whole genome shotgun (WGS) entry which is preliminary data.</text>
</comment>
<organism evidence="1 2">
    <name type="scientific">Brachionus plicatilis</name>
    <name type="common">Marine rotifer</name>
    <name type="synonym">Brachionus muelleri</name>
    <dbReference type="NCBI Taxonomy" id="10195"/>
    <lineage>
        <taxon>Eukaryota</taxon>
        <taxon>Metazoa</taxon>
        <taxon>Spiralia</taxon>
        <taxon>Gnathifera</taxon>
        <taxon>Rotifera</taxon>
        <taxon>Eurotatoria</taxon>
        <taxon>Monogononta</taxon>
        <taxon>Pseudotrocha</taxon>
        <taxon>Ploima</taxon>
        <taxon>Brachionidae</taxon>
        <taxon>Brachionus</taxon>
    </lineage>
</organism>
<dbReference type="Proteomes" id="UP000276133">
    <property type="component" value="Unassembled WGS sequence"/>
</dbReference>
<reference evidence="1 2" key="1">
    <citation type="journal article" date="2018" name="Sci. Rep.">
        <title>Genomic signatures of local adaptation to the degree of environmental predictability in rotifers.</title>
        <authorList>
            <person name="Franch-Gras L."/>
            <person name="Hahn C."/>
            <person name="Garcia-Roger E.M."/>
            <person name="Carmona M.J."/>
            <person name="Serra M."/>
            <person name="Gomez A."/>
        </authorList>
    </citation>
    <scope>NUCLEOTIDE SEQUENCE [LARGE SCALE GENOMIC DNA]</scope>
    <source>
        <strain evidence="1">HYR1</strain>
    </source>
</reference>
<proteinExistence type="predicted"/>
<dbReference type="EMBL" id="REGN01005820">
    <property type="protein sequence ID" value="RNA11909.1"/>
    <property type="molecule type" value="Genomic_DNA"/>
</dbReference>
<dbReference type="AlphaFoldDB" id="A0A3M7QKV9"/>
<protein>
    <submittedName>
        <fullName evidence="1">Uncharacterized protein</fullName>
    </submittedName>
</protein>
<evidence type="ECO:0000313" key="1">
    <source>
        <dbReference type="EMBL" id="RNA11909.1"/>
    </source>
</evidence>
<gene>
    <name evidence="1" type="ORF">BpHYR1_052172</name>
</gene>
<accession>A0A3M7QKV9</accession>
<keyword evidence="2" id="KW-1185">Reference proteome</keyword>
<name>A0A3M7QKV9_BRAPC</name>
<sequence length="92" mass="10312">MILGLKIFPQCIETNQSALTFSAVAKLLTKSFLYQCSLDGKKSILTGLESKIIDQKKTSKLAKMSMNPITFGGKQLHSLTQIKKFHIAKFYE</sequence>
<evidence type="ECO:0000313" key="2">
    <source>
        <dbReference type="Proteomes" id="UP000276133"/>
    </source>
</evidence>